<name>A0ABU5QRH4_9BACT</name>
<evidence type="ECO:0000313" key="4">
    <source>
        <dbReference type="Proteomes" id="UP001304671"/>
    </source>
</evidence>
<dbReference type="RefSeq" id="WP_323251544.1">
    <property type="nucleotide sequence ID" value="NZ_JAYFUL010000035.1"/>
</dbReference>
<feature type="signal peptide" evidence="1">
    <location>
        <begin position="1"/>
        <end position="18"/>
    </location>
</feature>
<keyword evidence="1" id="KW-0732">Signal</keyword>
<dbReference type="InterPro" id="IPR035959">
    <property type="entry name" value="RutC-like_sf"/>
</dbReference>
<dbReference type="SUPFAM" id="SSF55298">
    <property type="entry name" value="YjgF-like"/>
    <property type="match status" value="1"/>
</dbReference>
<evidence type="ECO:0000259" key="2">
    <source>
        <dbReference type="Pfam" id="PF14588"/>
    </source>
</evidence>
<reference evidence="3 4" key="1">
    <citation type="submission" date="2023-12" db="EMBL/GenBank/DDBJ databases">
        <title>Novel species of the genus Arcicella isolated from rivers.</title>
        <authorList>
            <person name="Lu H."/>
        </authorList>
    </citation>
    <scope>NUCLEOTIDE SEQUENCE [LARGE SCALE GENOMIC DNA]</scope>
    <source>
        <strain evidence="3 4">LMG 21963</strain>
    </source>
</reference>
<keyword evidence="4" id="KW-1185">Reference proteome</keyword>
<proteinExistence type="predicted"/>
<feature type="domain" description="Endoribonuclease L-PSP/chorismate mutase-like" evidence="2">
    <location>
        <begin position="24"/>
        <end position="163"/>
    </location>
</feature>
<dbReference type="Pfam" id="PF14588">
    <property type="entry name" value="YjgF_endoribonc"/>
    <property type="match status" value="1"/>
</dbReference>
<evidence type="ECO:0000256" key="1">
    <source>
        <dbReference type="SAM" id="SignalP"/>
    </source>
</evidence>
<dbReference type="EMBL" id="JAYFUL010000035">
    <property type="protein sequence ID" value="MEA5259695.1"/>
    <property type="molecule type" value="Genomic_DNA"/>
</dbReference>
<accession>A0ABU5QRH4</accession>
<evidence type="ECO:0000313" key="3">
    <source>
        <dbReference type="EMBL" id="MEA5259695.1"/>
    </source>
</evidence>
<dbReference type="Proteomes" id="UP001304671">
    <property type="component" value="Unassembled WGS sequence"/>
</dbReference>
<dbReference type="PANTHER" id="PTHR43760:SF1">
    <property type="entry name" value="ENDORIBONUCLEASE L-PSP_CHORISMATE MUTASE-LIKE DOMAIN-CONTAINING PROTEIN"/>
    <property type="match status" value="1"/>
</dbReference>
<dbReference type="InterPro" id="IPR013813">
    <property type="entry name" value="Endoribo_LPSP/chorism_mut-like"/>
</dbReference>
<feature type="chain" id="PRO_5046786819" evidence="1">
    <location>
        <begin position="19"/>
        <end position="170"/>
    </location>
</feature>
<dbReference type="CDD" id="cd02199">
    <property type="entry name" value="YjgF_YER057c_UK114_like_1"/>
    <property type="match status" value="1"/>
</dbReference>
<sequence>MKKILLFLALFLSLQTFAQTPEENLAKLGITLPAVGQPIASYVNVVRTGNLLFLSGKGPLKASGEYITGKLGKDLTIEEGAKAAELAATHQLAVLKATLVDLSKVKRIVKIVGFVNSDSQFFDHPKVINGCSNLMIQVFGEKGKHARSALGVSALPLNMSVEIEMVVEVE</sequence>
<dbReference type="Gene3D" id="3.30.1330.40">
    <property type="entry name" value="RutC-like"/>
    <property type="match status" value="1"/>
</dbReference>
<organism evidence="3 4">
    <name type="scientific">Arcicella aquatica</name>
    <dbReference type="NCBI Taxonomy" id="217141"/>
    <lineage>
        <taxon>Bacteria</taxon>
        <taxon>Pseudomonadati</taxon>
        <taxon>Bacteroidota</taxon>
        <taxon>Cytophagia</taxon>
        <taxon>Cytophagales</taxon>
        <taxon>Flectobacillaceae</taxon>
        <taxon>Arcicella</taxon>
    </lineage>
</organism>
<gene>
    <name evidence="3" type="ORF">VB264_18000</name>
</gene>
<dbReference type="PANTHER" id="PTHR43760">
    <property type="entry name" value="ENDORIBONUCLEASE-RELATED"/>
    <property type="match status" value="1"/>
</dbReference>
<protein>
    <submittedName>
        <fullName evidence="3">RidA family protein</fullName>
    </submittedName>
</protein>
<comment type="caution">
    <text evidence="3">The sequence shown here is derived from an EMBL/GenBank/DDBJ whole genome shotgun (WGS) entry which is preliminary data.</text>
</comment>